<dbReference type="InterPro" id="IPR008166">
    <property type="entry name" value="Glyco_transf_92"/>
</dbReference>
<dbReference type="PaxDb" id="6239-F36F12.1"/>
<keyword evidence="4 8" id="KW-0808">Transferase</keyword>
<sequence length="518" mass="59646">MLLPKTNKWKTVKSQLRLPWASIFLVISVICLIIFLFSGGNDEVREFYEKMHLMEVGEENAFIHNAYFYSNSKSLGKNAVAIVATMHKDAVTDLNDFILKIVGTNSTNRFVTDGKLTTEQNPDESCKYTTVLIQTNTLDSMSKLEIETRNGLVTFPFSEPKVQSTKPVVFCIAPLFASEQWQSFLMQLQVSNKFGAHLHVYMMTMLENYYQMVRELGQLGIVTTQPWLTPKFSQVARPFLEPSRNSELRNPAAAFTDCLLQYKEAAQFIGFMEIEDLLFPLNTLTYYEEFEREYEGSYQISALYYQVVEQQSVKYSSPENQSLGALLTRAQSGETLKMGRAIVRPERYNSTWAYYSTEAEKHPVYLAEQDDKPHYLTRKEILTNAFLRFSNLEYTSEIDNSTVIPMNPLTTDRQLLSEEQLAEIDQELKETLLMPSIQEFVKQLPTEDYYSTKLKACLEAQKQGKGQCVNTKACKLPNNDKIPCRHSDGLYHSGKVTKPYTFHFVTEYYFTRNLGCYE</sequence>
<evidence type="ECO:0000313" key="11">
    <source>
        <dbReference type="WormBase" id="F36F12.1a"/>
    </source>
</evidence>
<evidence type="ECO:0000256" key="1">
    <source>
        <dbReference type="ARBA" id="ARBA00004167"/>
    </source>
</evidence>
<dbReference type="UCSC" id="F36F12.1">
    <property type="organism name" value="c. elegans"/>
</dbReference>
<name>O76403_CAEEL</name>
<keyword evidence="6 8" id="KW-1133">Transmembrane helix</keyword>
<dbReference type="ExpressionAtlas" id="O76403">
    <property type="expression patterns" value="baseline and differential"/>
</dbReference>
<evidence type="ECO:0000256" key="3">
    <source>
        <dbReference type="ARBA" id="ARBA00022676"/>
    </source>
</evidence>
<organism evidence="9 10">
    <name type="scientific">Caenorhabditis elegans</name>
    <dbReference type="NCBI Taxonomy" id="6239"/>
    <lineage>
        <taxon>Eukaryota</taxon>
        <taxon>Metazoa</taxon>
        <taxon>Ecdysozoa</taxon>
        <taxon>Nematoda</taxon>
        <taxon>Chromadorea</taxon>
        <taxon>Rhabditida</taxon>
        <taxon>Rhabditina</taxon>
        <taxon>Rhabditomorpha</taxon>
        <taxon>Rhabditoidea</taxon>
        <taxon>Rhabditidae</taxon>
        <taxon>Peloderinae</taxon>
        <taxon>Caenorhabditis</taxon>
    </lineage>
</organism>
<evidence type="ECO:0000256" key="8">
    <source>
        <dbReference type="RuleBase" id="RU366017"/>
    </source>
</evidence>
<keyword evidence="3 8" id="KW-0328">Glycosyltransferase</keyword>
<accession>O76403</accession>
<dbReference type="OMA" id="RYNSTWT"/>
<dbReference type="eggNOG" id="KOG4735">
    <property type="taxonomic scope" value="Eukaryota"/>
</dbReference>
<dbReference type="PhylomeDB" id="O76403"/>
<dbReference type="WormBase" id="F36F12.1a">
    <property type="protein sequence ID" value="CE17781"/>
    <property type="gene ID" value="WBGene00018092"/>
</dbReference>
<dbReference type="EMBL" id="BX284605">
    <property type="protein sequence ID" value="CCD69870.1"/>
    <property type="molecule type" value="Genomic_DNA"/>
</dbReference>
<dbReference type="PANTHER" id="PTHR21645:SF4">
    <property type="entry name" value="GLYCOSYLTRANSFERASE FAMILY 92 PROTEIN"/>
    <property type="match status" value="1"/>
</dbReference>
<gene>
    <name evidence="9" type="ORF">CELE_F36F12.1</name>
    <name evidence="9 11" type="ORF">F36F12.1</name>
</gene>
<keyword evidence="10" id="KW-1185">Reference proteome</keyword>
<evidence type="ECO:0000313" key="9">
    <source>
        <dbReference type="EMBL" id="CCD69870.1"/>
    </source>
</evidence>
<evidence type="ECO:0000256" key="2">
    <source>
        <dbReference type="ARBA" id="ARBA00007647"/>
    </source>
</evidence>
<evidence type="ECO:0000256" key="7">
    <source>
        <dbReference type="ARBA" id="ARBA00023136"/>
    </source>
</evidence>
<dbReference type="InterPro" id="IPR052012">
    <property type="entry name" value="GTase_92"/>
</dbReference>
<dbReference type="GO" id="GO:0016757">
    <property type="term" value="F:glycosyltransferase activity"/>
    <property type="evidence" value="ECO:0007669"/>
    <property type="project" value="UniProtKB-UniRule"/>
</dbReference>
<comment type="similarity">
    <text evidence="2 8">Belongs to the glycosyltransferase 92 family.</text>
</comment>
<evidence type="ECO:0000256" key="4">
    <source>
        <dbReference type="ARBA" id="ARBA00022679"/>
    </source>
</evidence>
<dbReference type="RefSeq" id="NP_503571.1">
    <property type="nucleotide sequence ID" value="NM_071170.3"/>
</dbReference>
<evidence type="ECO:0000256" key="5">
    <source>
        <dbReference type="ARBA" id="ARBA00022692"/>
    </source>
</evidence>
<dbReference type="PIR" id="T33196">
    <property type="entry name" value="T33196"/>
</dbReference>
<evidence type="ECO:0000256" key="6">
    <source>
        <dbReference type="ARBA" id="ARBA00022989"/>
    </source>
</evidence>
<dbReference type="Bgee" id="WBGene00018092">
    <property type="expression patterns" value="Expressed in embryo and 4 other cell types or tissues"/>
</dbReference>
<feature type="transmembrane region" description="Helical" evidence="8">
    <location>
        <begin position="20"/>
        <end position="40"/>
    </location>
</feature>
<dbReference type="AGR" id="WB:WBGene00018092"/>
<dbReference type="GeneID" id="178691"/>
<protein>
    <recommendedName>
        <fullName evidence="8">Glycosyltransferase family 92 protein</fullName>
        <ecNumber evidence="8">2.4.1.-</ecNumber>
    </recommendedName>
</protein>
<dbReference type="OrthoDB" id="5817404at2759"/>
<dbReference type="PANTHER" id="PTHR21645">
    <property type="entry name" value="GLYCOSYLTRANSFERASE FAMILY 92 PROTEIN"/>
    <property type="match status" value="1"/>
</dbReference>
<dbReference type="Proteomes" id="UP000001940">
    <property type="component" value="Chromosome V"/>
</dbReference>
<reference evidence="9 10" key="1">
    <citation type="journal article" date="1998" name="Science">
        <title>Genome sequence of the nematode C. elegans: a platform for investigating biology.</title>
        <authorList>
            <consortium name="The C. elegans sequencing consortium"/>
            <person name="Sulson J.E."/>
            <person name="Waterston R."/>
        </authorList>
    </citation>
    <scope>NUCLEOTIDE SEQUENCE [LARGE SCALE GENOMIC DNA]</scope>
    <source>
        <strain evidence="9 10">Bristol N2</strain>
    </source>
</reference>
<dbReference type="HOGENOM" id="CLU_028496_0_0_1"/>
<evidence type="ECO:0000313" key="10">
    <source>
        <dbReference type="Proteomes" id="UP000001940"/>
    </source>
</evidence>
<dbReference type="EC" id="2.4.1.-" evidence="8"/>
<dbReference type="FunCoup" id="O76403">
    <property type="interactions" value="14"/>
</dbReference>
<dbReference type="GO" id="GO:0016020">
    <property type="term" value="C:membrane"/>
    <property type="evidence" value="ECO:0007669"/>
    <property type="project" value="UniProtKB-SubCell"/>
</dbReference>
<dbReference type="AlphaFoldDB" id="O76403"/>
<comment type="subcellular location">
    <subcellularLocation>
        <location evidence="1">Membrane</location>
        <topology evidence="1">Single-pass membrane protein</topology>
    </subcellularLocation>
</comment>
<keyword evidence="7 8" id="KW-0472">Membrane</keyword>
<keyword evidence="5 8" id="KW-0812">Transmembrane</keyword>
<dbReference type="CTD" id="178691"/>
<dbReference type="Pfam" id="PF01697">
    <property type="entry name" value="Glyco_transf_92"/>
    <property type="match status" value="1"/>
</dbReference>
<proteinExistence type="inferred from homology"/>
<dbReference type="InParanoid" id="O76403"/>